<keyword evidence="2" id="KW-1185">Reference proteome</keyword>
<gene>
    <name evidence="1" type="ORF">GCM10011389_10940</name>
</gene>
<evidence type="ECO:0000313" key="1">
    <source>
        <dbReference type="EMBL" id="GGD05240.1"/>
    </source>
</evidence>
<evidence type="ECO:0000313" key="2">
    <source>
        <dbReference type="Proteomes" id="UP000642571"/>
    </source>
</evidence>
<comment type="caution">
    <text evidence="1">The sequence shown here is derived from an EMBL/GenBank/DDBJ whole genome shotgun (WGS) entry which is preliminary data.</text>
</comment>
<sequence length="73" mass="8718">MHNRILSLIKEQHQTELNFKEDVYYLILKDGVATVFVEEETKTLKIEIEETPEEKTYVYFNQDTSLMDLFDAE</sequence>
<organism evidence="1 2">
    <name type="scientific">Pontibacillus salipaludis</name>
    <dbReference type="NCBI Taxonomy" id="1697394"/>
    <lineage>
        <taxon>Bacteria</taxon>
        <taxon>Bacillati</taxon>
        <taxon>Bacillota</taxon>
        <taxon>Bacilli</taxon>
        <taxon>Bacillales</taxon>
        <taxon>Bacillaceae</taxon>
        <taxon>Pontibacillus</taxon>
    </lineage>
</organism>
<name>A0ABQ1PWM3_9BACI</name>
<accession>A0ABQ1PWM3</accession>
<protein>
    <submittedName>
        <fullName evidence="1">Uncharacterized protein</fullName>
    </submittedName>
</protein>
<dbReference type="Proteomes" id="UP000642571">
    <property type="component" value="Unassembled WGS sequence"/>
</dbReference>
<dbReference type="RefSeq" id="WP_188651605.1">
    <property type="nucleotide sequence ID" value="NZ_BMIN01000003.1"/>
</dbReference>
<proteinExistence type="predicted"/>
<reference evidence="2" key="1">
    <citation type="journal article" date="2019" name="Int. J. Syst. Evol. Microbiol.">
        <title>The Global Catalogue of Microorganisms (GCM) 10K type strain sequencing project: providing services to taxonomists for standard genome sequencing and annotation.</title>
        <authorList>
            <consortium name="The Broad Institute Genomics Platform"/>
            <consortium name="The Broad Institute Genome Sequencing Center for Infectious Disease"/>
            <person name="Wu L."/>
            <person name="Ma J."/>
        </authorList>
    </citation>
    <scope>NUCLEOTIDE SEQUENCE [LARGE SCALE GENOMIC DNA]</scope>
    <source>
        <strain evidence="2">CGMCC 1.15353</strain>
    </source>
</reference>
<dbReference type="EMBL" id="BMIN01000003">
    <property type="protein sequence ID" value="GGD05240.1"/>
    <property type="molecule type" value="Genomic_DNA"/>
</dbReference>